<dbReference type="InterPro" id="IPR036390">
    <property type="entry name" value="WH_DNA-bd_sf"/>
</dbReference>
<dbReference type="SUPFAM" id="SSF46785">
    <property type="entry name" value="Winged helix' DNA-binding domain"/>
    <property type="match status" value="1"/>
</dbReference>
<dbReference type="EMBL" id="VUJW01000010">
    <property type="protein sequence ID" value="KAA1425787.1"/>
    <property type="molecule type" value="Genomic_DNA"/>
</dbReference>
<dbReference type="InterPro" id="IPR000944">
    <property type="entry name" value="Tscrpt_reg_Rrf2"/>
</dbReference>
<dbReference type="GO" id="GO:0005829">
    <property type="term" value="C:cytosol"/>
    <property type="evidence" value="ECO:0007669"/>
    <property type="project" value="TreeGrafter"/>
</dbReference>
<name>A0A5B1M1V0_9ACTN</name>
<dbReference type="Proteomes" id="UP000324351">
    <property type="component" value="Unassembled WGS sequence"/>
</dbReference>
<proteinExistence type="predicted"/>
<reference evidence="1 2" key="1">
    <citation type="submission" date="2019-09" db="EMBL/GenBank/DDBJ databases">
        <title>Nocardioides panacisoli sp. nov., isolated from the soil of a ginseng field.</title>
        <authorList>
            <person name="Cho C."/>
        </authorList>
    </citation>
    <scope>NUCLEOTIDE SEQUENCE [LARGE SCALE GENOMIC DNA]</scope>
    <source>
        <strain evidence="1 2">BN140041</strain>
    </source>
</reference>
<evidence type="ECO:0000313" key="2">
    <source>
        <dbReference type="Proteomes" id="UP000324351"/>
    </source>
</evidence>
<dbReference type="Gene3D" id="1.10.10.10">
    <property type="entry name" value="Winged helix-like DNA-binding domain superfamily/Winged helix DNA-binding domain"/>
    <property type="match status" value="1"/>
</dbReference>
<sequence>MSSNSRLTIAVHALCWLELSRRRGNPTLTSAEIADSLLSHPVLLRRTLAPLRDAGLLEVVGRGPGTGWRLARPAEEISLREVNDLLGDDQLFALHPHPPKQDCPVGFGIPPTLAEVYEDVEGAVAEALARHTVADVLDRLLREHPLPA</sequence>
<comment type="caution">
    <text evidence="1">The sequence shown here is derived from an EMBL/GenBank/DDBJ whole genome shotgun (WGS) entry which is preliminary data.</text>
</comment>
<dbReference type="GO" id="GO:0003700">
    <property type="term" value="F:DNA-binding transcription factor activity"/>
    <property type="evidence" value="ECO:0007669"/>
    <property type="project" value="TreeGrafter"/>
</dbReference>
<evidence type="ECO:0000313" key="1">
    <source>
        <dbReference type="EMBL" id="KAA1425787.1"/>
    </source>
</evidence>
<protein>
    <submittedName>
        <fullName evidence="1">Rrf2 family transcriptional regulator</fullName>
    </submittedName>
</protein>
<dbReference type="PROSITE" id="PS51197">
    <property type="entry name" value="HTH_RRF2_2"/>
    <property type="match status" value="1"/>
</dbReference>
<dbReference type="PANTHER" id="PTHR33221:SF15">
    <property type="entry name" value="HTH-TYPE TRANSCRIPTIONAL REGULATOR YWGB-RELATED"/>
    <property type="match status" value="1"/>
</dbReference>
<gene>
    <name evidence="1" type="ORF">F0U47_15620</name>
</gene>
<keyword evidence="2" id="KW-1185">Reference proteome</keyword>
<dbReference type="AlphaFoldDB" id="A0A5B1M1V0"/>
<organism evidence="1 2">
    <name type="scientific">Nocardioides antri</name>
    <dbReference type="NCBI Taxonomy" id="2607659"/>
    <lineage>
        <taxon>Bacteria</taxon>
        <taxon>Bacillati</taxon>
        <taxon>Actinomycetota</taxon>
        <taxon>Actinomycetes</taxon>
        <taxon>Propionibacteriales</taxon>
        <taxon>Nocardioidaceae</taxon>
        <taxon>Nocardioides</taxon>
    </lineage>
</organism>
<dbReference type="Pfam" id="PF02082">
    <property type="entry name" value="Rrf2"/>
    <property type="match status" value="1"/>
</dbReference>
<dbReference type="InterPro" id="IPR036388">
    <property type="entry name" value="WH-like_DNA-bd_sf"/>
</dbReference>
<accession>A0A5B1M1V0</accession>
<dbReference type="PANTHER" id="PTHR33221">
    <property type="entry name" value="WINGED HELIX-TURN-HELIX TRANSCRIPTIONAL REGULATOR, RRF2 FAMILY"/>
    <property type="match status" value="1"/>
</dbReference>
<reference evidence="1 2" key="2">
    <citation type="submission" date="2019-09" db="EMBL/GenBank/DDBJ databases">
        <authorList>
            <person name="Jin C."/>
        </authorList>
    </citation>
    <scope>NUCLEOTIDE SEQUENCE [LARGE SCALE GENOMIC DNA]</scope>
    <source>
        <strain evidence="1 2">BN140041</strain>
    </source>
</reference>
<dbReference type="RefSeq" id="WP_149751414.1">
    <property type="nucleotide sequence ID" value="NZ_VUJW01000010.1"/>
</dbReference>